<evidence type="ECO:0000256" key="8">
    <source>
        <dbReference type="HAMAP-Rule" id="MF_00376"/>
    </source>
</evidence>
<dbReference type="HAMAP" id="MF_00376">
    <property type="entry name" value="Dephospho_CoA_kinase"/>
    <property type="match status" value="1"/>
</dbReference>
<gene>
    <name evidence="8" type="primary">coaE</name>
    <name evidence="10" type="ORF">DI536_20315</name>
</gene>
<dbReference type="Proteomes" id="UP000249061">
    <property type="component" value="Unassembled WGS sequence"/>
</dbReference>
<evidence type="ECO:0000256" key="7">
    <source>
        <dbReference type="ARBA" id="ARBA00022993"/>
    </source>
</evidence>
<dbReference type="FunFam" id="3.40.50.300:FF:000991">
    <property type="entry name" value="Dephospho-CoA kinase"/>
    <property type="match status" value="1"/>
</dbReference>
<comment type="subcellular location">
    <subcellularLocation>
        <location evidence="8">Cytoplasm</location>
    </subcellularLocation>
</comment>
<dbReference type="GO" id="GO:0005524">
    <property type="term" value="F:ATP binding"/>
    <property type="evidence" value="ECO:0007669"/>
    <property type="project" value="UniProtKB-UniRule"/>
</dbReference>
<name>A0A2W5VIH6_9BACT</name>
<evidence type="ECO:0000256" key="2">
    <source>
        <dbReference type="ARBA" id="ARBA00022490"/>
    </source>
</evidence>
<accession>A0A2W5VIH6</accession>
<dbReference type="Gene3D" id="3.40.50.300">
    <property type="entry name" value="P-loop containing nucleotide triphosphate hydrolases"/>
    <property type="match status" value="1"/>
</dbReference>
<dbReference type="EC" id="2.7.1.24" evidence="8 9"/>
<dbReference type="UniPathway" id="UPA00241">
    <property type="reaction ID" value="UER00356"/>
</dbReference>
<sequence length="200" mass="21325">MFVFGLTGGIATGKSTVTAMIREAGVPVIDADALAREIVQPGMPALTAIAAAFPGVVANGQLDRAKLGKIVFSNEVARGKLNAITHPRIKELAKKKKDELAAQGVTHAIYDAALLIENRLHEAMQGVILVTCPVEVQVQRVMSRDGLSEDAARARIASQMPTEEKKKYATWLIDNGGALEATRAQVKQVLAEVLRYGSAP</sequence>
<dbReference type="GO" id="GO:0005737">
    <property type="term" value="C:cytoplasm"/>
    <property type="evidence" value="ECO:0007669"/>
    <property type="project" value="UniProtKB-SubCell"/>
</dbReference>
<evidence type="ECO:0000313" key="10">
    <source>
        <dbReference type="EMBL" id="PZR10181.1"/>
    </source>
</evidence>
<comment type="pathway">
    <text evidence="8">Cofactor biosynthesis; coenzyme A biosynthesis; CoA from (R)-pantothenate: step 5/5.</text>
</comment>
<keyword evidence="4 8" id="KW-0547">Nucleotide-binding</keyword>
<proteinExistence type="inferred from homology"/>
<keyword evidence="2 8" id="KW-0963">Cytoplasm</keyword>
<evidence type="ECO:0000256" key="3">
    <source>
        <dbReference type="ARBA" id="ARBA00022679"/>
    </source>
</evidence>
<comment type="catalytic activity">
    <reaction evidence="8">
        <text>3'-dephospho-CoA + ATP = ADP + CoA + H(+)</text>
        <dbReference type="Rhea" id="RHEA:18245"/>
        <dbReference type="ChEBI" id="CHEBI:15378"/>
        <dbReference type="ChEBI" id="CHEBI:30616"/>
        <dbReference type="ChEBI" id="CHEBI:57287"/>
        <dbReference type="ChEBI" id="CHEBI:57328"/>
        <dbReference type="ChEBI" id="CHEBI:456216"/>
        <dbReference type="EC" id="2.7.1.24"/>
    </reaction>
</comment>
<organism evidence="10 11">
    <name type="scientific">Archangium gephyra</name>
    <dbReference type="NCBI Taxonomy" id="48"/>
    <lineage>
        <taxon>Bacteria</taxon>
        <taxon>Pseudomonadati</taxon>
        <taxon>Myxococcota</taxon>
        <taxon>Myxococcia</taxon>
        <taxon>Myxococcales</taxon>
        <taxon>Cystobacterineae</taxon>
        <taxon>Archangiaceae</taxon>
        <taxon>Archangium</taxon>
    </lineage>
</organism>
<dbReference type="InterPro" id="IPR027417">
    <property type="entry name" value="P-loop_NTPase"/>
</dbReference>
<keyword evidence="3 8" id="KW-0808">Transferase</keyword>
<dbReference type="PANTHER" id="PTHR10695">
    <property type="entry name" value="DEPHOSPHO-COA KINASE-RELATED"/>
    <property type="match status" value="1"/>
</dbReference>
<evidence type="ECO:0000256" key="1">
    <source>
        <dbReference type="ARBA" id="ARBA00009018"/>
    </source>
</evidence>
<evidence type="ECO:0000256" key="9">
    <source>
        <dbReference type="NCBIfam" id="TIGR00152"/>
    </source>
</evidence>
<evidence type="ECO:0000256" key="4">
    <source>
        <dbReference type="ARBA" id="ARBA00022741"/>
    </source>
</evidence>
<evidence type="ECO:0000313" key="11">
    <source>
        <dbReference type="Proteomes" id="UP000249061"/>
    </source>
</evidence>
<comment type="caution">
    <text evidence="10">The sequence shown here is derived from an EMBL/GenBank/DDBJ whole genome shotgun (WGS) entry which is preliminary data.</text>
</comment>
<dbReference type="SUPFAM" id="SSF52540">
    <property type="entry name" value="P-loop containing nucleoside triphosphate hydrolases"/>
    <property type="match status" value="1"/>
</dbReference>
<dbReference type="Pfam" id="PF01121">
    <property type="entry name" value="CoaE"/>
    <property type="match status" value="1"/>
</dbReference>
<reference evidence="10 11" key="1">
    <citation type="submission" date="2017-08" db="EMBL/GenBank/DDBJ databases">
        <title>Infants hospitalized years apart are colonized by the same room-sourced microbial strains.</title>
        <authorList>
            <person name="Brooks B."/>
            <person name="Olm M.R."/>
            <person name="Firek B.A."/>
            <person name="Baker R."/>
            <person name="Thomas B.C."/>
            <person name="Morowitz M.J."/>
            <person name="Banfield J.F."/>
        </authorList>
    </citation>
    <scope>NUCLEOTIDE SEQUENCE [LARGE SCALE GENOMIC DNA]</scope>
    <source>
        <strain evidence="10">S2_003_000_R2_14</strain>
    </source>
</reference>
<dbReference type="GO" id="GO:0004140">
    <property type="term" value="F:dephospho-CoA kinase activity"/>
    <property type="evidence" value="ECO:0007669"/>
    <property type="project" value="UniProtKB-UniRule"/>
</dbReference>
<dbReference type="CDD" id="cd02022">
    <property type="entry name" value="DPCK"/>
    <property type="match status" value="1"/>
</dbReference>
<evidence type="ECO:0000256" key="5">
    <source>
        <dbReference type="ARBA" id="ARBA00022777"/>
    </source>
</evidence>
<comment type="similarity">
    <text evidence="1 8">Belongs to the CoaE family.</text>
</comment>
<dbReference type="InterPro" id="IPR001977">
    <property type="entry name" value="Depp_CoAkinase"/>
</dbReference>
<feature type="binding site" evidence="8">
    <location>
        <begin position="11"/>
        <end position="16"/>
    </location>
    <ligand>
        <name>ATP</name>
        <dbReference type="ChEBI" id="CHEBI:30616"/>
    </ligand>
</feature>
<dbReference type="GO" id="GO:0015937">
    <property type="term" value="P:coenzyme A biosynthetic process"/>
    <property type="evidence" value="ECO:0007669"/>
    <property type="project" value="UniProtKB-UniRule"/>
</dbReference>
<keyword evidence="6 8" id="KW-0067">ATP-binding</keyword>
<dbReference type="PROSITE" id="PS51219">
    <property type="entry name" value="DPCK"/>
    <property type="match status" value="1"/>
</dbReference>
<dbReference type="AlphaFoldDB" id="A0A2W5VIH6"/>
<keyword evidence="5 8" id="KW-0418">Kinase</keyword>
<dbReference type="PANTHER" id="PTHR10695:SF46">
    <property type="entry name" value="BIFUNCTIONAL COENZYME A SYNTHASE-RELATED"/>
    <property type="match status" value="1"/>
</dbReference>
<protein>
    <recommendedName>
        <fullName evidence="8 9">Dephospho-CoA kinase</fullName>
        <ecNumber evidence="8 9">2.7.1.24</ecNumber>
    </recommendedName>
    <alternativeName>
        <fullName evidence="8">Dephosphocoenzyme A kinase</fullName>
    </alternativeName>
</protein>
<keyword evidence="7 8" id="KW-0173">Coenzyme A biosynthesis</keyword>
<comment type="function">
    <text evidence="8">Catalyzes the phosphorylation of the 3'-hydroxyl group of dephosphocoenzyme A to form coenzyme A.</text>
</comment>
<dbReference type="EMBL" id="QFQP01000018">
    <property type="protein sequence ID" value="PZR10181.1"/>
    <property type="molecule type" value="Genomic_DNA"/>
</dbReference>
<evidence type="ECO:0000256" key="6">
    <source>
        <dbReference type="ARBA" id="ARBA00022840"/>
    </source>
</evidence>
<dbReference type="NCBIfam" id="TIGR00152">
    <property type="entry name" value="dephospho-CoA kinase"/>
    <property type="match status" value="1"/>
</dbReference>